<dbReference type="EMBL" id="JAAMPI010000710">
    <property type="protein sequence ID" value="KAF4629177.1"/>
    <property type="molecule type" value="Genomic_DNA"/>
</dbReference>
<proteinExistence type="predicted"/>
<accession>A0A8H4RFK2</accession>
<evidence type="ECO:0000313" key="1">
    <source>
        <dbReference type="EMBL" id="KAF4629177.1"/>
    </source>
</evidence>
<dbReference type="AlphaFoldDB" id="A0A8H4RFK2"/>
<keyword evidence="2" id="KW-1185">Reference proteome</keyword>
<name>A0A8H4RFK2_9HELO</name>
<organism evidence="1 2">
    <name type="scientific">Cudoniella acicularis</name>
    <dbReference type="NCBI Taxonomy" id="354080"/>
    <lineage>
        <taxon>Eukaryota</taxon>
        <taxon>Fungi</taxon>
        <taxon>Dikarya</taxon>
        <taxon>Ascomycota</taxon>
        <taxon>Pezizomycotina</taxon>
        <taxon>Leotiomycetes</taxon>
        <taxon>Helotiales</taxon>
        <taxon>Tricladiaceae</taxon>
        <taxon>Cudoniella</taxon>
    </lineage>
</organism>
<sequence length="125" mass="14302">MFKDDTWLREIIALTYDYTSLPNPTLIGETYPIARRIYSFRITNFFLPDAPTSNHLLQVSTVAVACLPTVDPEVEESYLAAESVARRDPFPLDKAFKQGTNISFENRDFIVFGDLGHFYEDVSRT</sequence>
<protein>
    <submittedName>
        <fullName evidence="1">Uncharacterized protein</fullName>
    </submittedName>
</protein>
<comment type="caution">
    <text evidence="1">The sequence shown here is derived from an EMBL/GenBank/DDBJ whole genome shotgun (WGS) entry which is preliminary data.</text>
</comment>
<dbReference type="Proteomes" id="UP000566819">
    <property type="component" value="Unassembled WGS sequence"/>
</dbReference>
<gene>
    <name evidence="1" type="ORF">G7Y89_g8971</name>
</gene>
<reference evidence="1 2" key="1">
    <citation type="submission" date="2020-03" db="EMBL/GenBank/DDBJ databases">
        <title>Draft Genome Sequence of Cudoniella acicularis.</title>
        <authorList>
            <person name="Buettner E."/>
            <person name="Kellner H."/>
        </authorList>
    </citation>
    <scope>NUCLEOTIDE SEQUENCE [LARGE SCALE GENOMIC DNA]</scope>
    <source>
        <strain evidence="1 2">DSM 108380</strain>
    </source>
</reference>
<evidence type="ECO:0000313" key="2">
    <source>
        <dbReference type="Proteomes" id="UP000566819"/>
    </source>
</evidence>